<dbReference type="PANTHER" id="PTHR43133:SF8">
    <property type="entry name" value="RNA POLYMERASE SIGMA FACTOR HI_1459-RELATED"/>
    <property type="match status" value="1"/>
</dbReference>
<organism evidence="7 8">
    <name type="scientific">Gemmata algarum</name>
    <dbReference type="NCBI Taxonomy" id="2975278"/>
    <lineage>
        <taxon>Bacteria</taxon>
        <taxon>Pseudomonadati</taxon>
        <taxon>Planctomycetota</taxon>
        <taxon>Planctomycetia</taxon>
        <taxon>Gemmatales</taxon>
        <taxon>Gemmataceae</taxon>
        <taxon>Gemmata</taxon>
    </lineage>
</organism>
<dbReference type="Gene3D" id="1.10.1740.10">
    <property type="match status" value="1"/>
</dbReference>
<dbReference type="InterPro" id="IPR014284">
    <property type="entry name" value="RNA_pol_sigma-70_dom"/>
</dbReference>
<dbReference type="SUPFAM" id="SSF88659">
    <property type="entry name" value="Sigma3 and sigma4 domains of RNA polymerase sigma factors"/>
    <property type="match status" value="1"/>
</dbReference>
<feature type="domain" description="RNA polymerase sigma-70 region 2" evidence="6">
    <location>
        <begin position="31"/>
        <end position="92"/>
    </location>
</feature>
<reference evidence="8" key="1">
    <citation type="journal article" date="2023" name="Mar. Drugs">
        <title>Gemmata algarum, a Novel Planctomycete Isolated from an Algal Mat, Displays Antimicrobial Activity.</title>
        <authorList>
            <person name="Kumar G."/>
            <person name="Kallscheuer N."/>
            <person name="Kashif M."/>
            <person name="Ahamad S."/>
            <person name="Jagadeeshwari U."/>
            <person name="Pannikurungottu S."/>
            <person name="Haufschild T."/>
            <person name="Kabuu M."/>
            <person name="Sasikala C."/>
            <person name="Jogler C."/>
            <person name="Ramana C."/>
        </authorList>
    </citation>
    <scope>NUCLEOTIDE SEQUENCE [LARGE SCALE GENOMIC DNA]</scope>
    <source>
        <strain evidence="8">JC673</strain>
    </source>
</reference>
<dbReference type="EMBL" id="JAXBLV010000200">
    <property type="protein sequence ID" value="MDY3561845.1"/>
    <property type="molecule type" value="Genomic_DNA"/>
</dbReference>
<comment type="similarity">
    <text evidence="1">Belongs to the sigma-70 factor family. ECF subfamily.</text>
</comment>
<evidence type="ECO:0000256" key="2">
    <source>
        <dbReference type="ARBA" id="ARBA00023015"/>
    </source>
</evidence>
<gene>
    <name evidence="7" type="ORF">R5W23_003273</name>
</gene>
<dbReference type="InterPro" id="IPR013324">
    <property type="entry name" value="RNA_pol_sigma_r3/r4-like"/>
</dbReference>
<dbReference type="NCBIfam" id="TIGR02937">
    <property type="entry name" value="sigma70-ECF"/>
    <property type="match status" value="1"/>
</dbReference>
<keyword evidence="8" id="KW-1185">Reference proteome</keyword>
<evidence type="ECO:0000256" key="4">
    <source>
        <dbReference type="ARBA" id="ARBA00023125"/>
    </source>
</evidence>
<evidence type="ECO:0000256" key="3">
    <source>
        <dbReference type="ARBA" id="ARBA00023082"/>
    </source>
</evidence>
<dbReference type="PANTHER" id="PTHR43133">
    <property type="entry name" value="RNA POLYMERASE ECF-TYPE SIGMA FACTO"/>
    <property type="match status" value="1"/>
</dbReference>
<sequence length="199" mass="22712">MSGSPESLTRVTLLGRLRRRPGDPDAWAEFVAHYGPKVLTWCRGWGLQDADAQDVAQTVLMKMATRLPDFEYDPAQSFRAWLKTITHHVWYDVDLKNRRPGRGSGDSATCEQLDEVAARGTLTRCLEDAYDEELLREAMARVRLRVEPRTWEAFRLLALEERPGADVARRLGMKLATVYVARSKVQRLLRDEIARLDTG</sequence>
<evidence type="ECO:0000313" key="7">
    <source>
        <dbReference type="EMBL" id="MDY3561845.1"/>
    </source>
</evidence>
<dbReference type="InterPro" id="IPR007627">
    <property type="entry name" value="RNA_pol_sigma70_r2"/>
</dbReference>
<dbReference type="SUPFAM" id="SSF88946">
    <property type="entry name" value="Sigma2 domain of RNA polymerase sigma factors"/>
    <property type="match status" value="1"/>
</dbReference>
<comment type="caution">
    <text evidence="7">The sequence shown here is derived from an EMBL/GenBank/DDBJ whole genome shotgun (WGS) entry which is preliminary data.</text>
</comment>
<evidence type="ECO:0000313" key="8">
    <source>
        <dbReference type="Proteomes" id="UP001272242"/>
    </source>
</evidence>
<name>A0ABU5F3D0_9BACT</name>
<dbReference type="Pfam" id="PF04542">
    <property type="entry name" value="Sigma70_r2"/>
    <property type="match status" value="1"/>
</dbReference>
<evidence type="ECO:0000256" key="1">
    <source>
        <dbReference type="ARBA" id="ARBA00010641"/>
    </source>
</evidence>
<dbReference type="InterPro" id="IPR039425">
    <property type="entry name" value="RNA_pol_sigma-70-like"/>
</dbReference>
<evidence type="ECO:0000259" key="6">
    <source>
        <dbReference type="Pfam" id="PF04542"/>
    </source>
</evidence>
<protein>
    <submittedName>
        <fullName evidence="7">Sigma-70 family RNA polymerase sigma factor</fullName>
    </submittedName>
</protein>
<evidence type="ECO:0000256" key="5">
    <source>
        <dbReference type="ARBA" id="ARBA00023163"/>
    </source>
</evidence>
<keyword evidence="4" id="KW-0238">DNA-binding</keyword>
<dbReference type="InterPro" id="IPR013325">
    <property type="entry name" value="RNA_pol_sigma_r2"/>
</dbReference>
<keyword evidence="2" id="KW-0805">Transcription regulation</keyword>
<keyword evidence="3" id="KW-0731">Sigma factor</keyword>
<accession>A0ABU5F3D0</accession>
<dbReference type="RefSeq" id="WP_320688192.1">
    <property type="nucleotide sequence ID" value="NZ_JAXBLV010000200.1"/>
</dbReference>
<keyword evidence="5" id="KW-0804">Transcription</keyword>
<dbReference type="Proteomes" id="UP001272242">
    <property type="component" value="Unassembled WGS sequence"/>
</dbReference>
<proteinExistence type="inferred from homology"/>